<dbReference type="OrthoDB" id="3182846at2"/>
<evidence type="ECO:0008006" key="3">
    <source>
        <dbReference type="Google" id="ProtNLM"/>
    </source>
</evidence>
<keyword evidence="2" id="KW-1185">Reference proteome</keyword>
<name>F1T428_9ACTN</name>
<dbReference type="AlphaFoldDB" id="F1T428"/>
<evidence type="ECO:0000313" key="2">
    <source>
        <dbReference type="Proteomes" id="UP000005947"/>
    </source>
</evidence>
<dbReference type="Proteomes" id="UP000005947">
    <property type="component" value="Unassembled WGS sequence"/>
</dbReference>
<dbReference type="GeneID" id="93210035"/>
<protein>
    <recommendedName>
        <fullName evidence="3">Serine/threonine-protein kinase RsbW</fullName>
    </recommendedName>
</protein>
<sequence length="125" mass="13877">MPTTQVNVTVPALPEFARSVRMMAANLAVVCHMSVDDVEDVRMAAEEGFVYTCATRPQTCAITFTLEPHCMSMDFCLGTCDFKEDTSQQDFELVNLMLNAVCDACYETDEHTLHLEKSFGGVHAE</sequence>
<dbReference type="EMBL" id="ACGK02000001">
    <property type="protein sequence ID" value="EGF23472.1"/>
    <property type="molecule type" value="Genomic_DNA"/>
</dbReference>
<gene>
    <name evidence="1" type="ORF">HMPREF0091_10419</name>
</gene>
<proteinExistence type="predicted"/>
<accession>F1T428</accession>
<dbReference type="eggNOG" id="ENOG50344S8">
    <property type="taxonomic scope" value="Bacteria"/>
</dbReference>
<reference evidence="1 2" key="1">
    <citation type="submission" date="2011-02" db="EMBL/GenBank/DDBJ databases">
        <authorList>
            <person name="Muzny D."/>
            <person name="Qin X."/>
            <person name="Buhay C."/>
            <person name="Dugan-Rocha S."/>
            <person name="Ding Y."/>
            <person name="Chen G."/>
            <person name="Hawes A."/>
            <person name="Holder M."/>
            <person name="Jhangiani S."/>
            <person name="Johnson A."/>
            <person name="Khan Z."/>
            <person name="Li Z."/>
            <person name="Liu W."/>
            <person name="Liu X."/>
            <person name="Perez L."/>
            <person name="Shen H."/>
            <person name="Wang Q."/>
            <person name="Watt J."/>
            <person name="Xi L."/>
            <person name="Xin Y."/>
            <person name="Zhou J."/>
            <person name="Deng J."/>
            <person name="Jiang H."/>
            <person name="Liu Y."/>
            <person name="Qu J."/>
            <person name="Song X.-Z."/>
            <person name="Zhang L."/>
            <person name="Villasana D."/>
            <person name="Johnson A."/>
            <person name="Liu J."/>
            <person name="Liyanage D."/>
            <person name="Lorensuhewa L."/>
            <person name="Robinson T."/>
            <person name="Song A."/>
            <person name="Song B.-B."/>
            <person name="Dinh H."/>
            <person name="Thornton R."/>
            <person name="Coyle M."/>
            <person name="Francisco L."/>
            <person name="Jackson L."/>
            <person name="Javaid M."/>
            <person name="Korchina V."/>
            <person name="Kovar C."/>
            <person name="Mata R."/>
            <person name="Mathew T."/>
            <person name="Ngo R."/>
            <person name="Nguyen L."/>
            <person name="Nguyen N."/>
            <person name="Okwuonu G."/>
            <person name="Ongeri F."/>
            <person name="Pham C."/>
            <person name="Simmons D."/>
            <person name="Wilczek-Boney K."/>
            <person name="Hale W."/>
            <person name="Jakkamsetti A."/>
            <person name="Pham P."/>
            <person name="Ruth R."/>
            <person name="San Lucas F."/>
            <person name="Warren J."/>
            <person name="Zhang J."/>
            <person name="Zhao Z."/>
            <person name="Zhou C."/>
            <person name="Zhu D."/>
            <person name="Lee S."/>
            <person name="Bess C."/>
            <person name="Blankenburg K."/>
            <person name="Forbes L."/>
            <person name="Fu Q."/>
            <person name="Gubbala S."/>
            <person name="Hirani K."/>
            <person name="Jayaseelan J.C."/>
            <person name="Lara F."/>
            <person name="Munidasa M."/>
            <person name="Palculict T."/>
            <person name="Patil S."/>
            <person name="Pu L.-L."/>
            <person name="Saada N."/>
            <person name="Tang L."/>
            <person name="Weissenberger G."/>
            <person name="Zhu Y."/>
            <person name="Hemphill L."/>
            <person name="Shang Y."/>
            <person name="Youmans B."/>
            <person name="Ayvaz T."/>
            <person name="Ross M."/>
            <person name="Santibanez J."/>
            <person name="Aqrawi P."/>
            <person name="Gross S."/>
            <person name="Joshi V."/>
            <person name="Fowler G."/>
            <person name="Nazareth L."/>
            <person name="Reid J."/>
            <person name="Worley K."/>
            <person name="Petrosino J."/>
            <person name="Highlander S."/>
            <person name="Gibbs R."/>
        </authorList>
    </citation>
    <scope>NUCLEOTIDE SEQUENCE [LARGE SCALE GENOMIC DNA]</scope>
    <source>
        <strain evidence="1 2">DSM 15829</strain>
    </source>
</reference>
<comment type="caution">
    <text evidence="1">The sequence shown here is derived from an EMBL/GenBank/DDBJ whole genome shotgun (WGS) entry which is preliminary data.</text>
</comment>
<organism evidence="1 2">
    <name type="scientific">Fannyhessea vaginae DSM 15829</name>
    <dbReference type="NCBI Taxonomy" id="525256"/>
    <lineage>
        <taxon>Bacteria</taxon>
        <taxon>Bacillati</taxon>
        <taxon>Actinomycetota</taxon>
        <taxon>Coriobacteriia</taxon>
        <taxon>Coriobacteriales</taxon>
        <taxon>Atopobiaceae</taxon>
        <taxon>Fannyhessea</taxon>
    </lineage>
</organism>
<evidence type="ECO:0000313" key="1">
    <source>
        <dbReference type="EMBL" id="EGF23472.1"/>
    </source>
</evidence>
<dbReference type="RefSeq" id="WP_006302569.1">
    <property type="nucleotide sequence ID" value="NZ_ACGK02000001.1"/>
</dbReference>